<evidence type="ECO:0000313" key="3">
    <source>
        <dbReference type="Proteomes" id="UP000327013"/>
    </source>
</evidence>
<reference evidence="2 3" key="1">
    <citation type="submission" date="2019-06" db="EMBL/GenBank/DDBJ databases">
        <title>A chromosomal-level reference genome of Carpinus fangiana (Coryloideae, Betulaceae).</title>
        <authorList>
            <person name="Yang X."/>
            <person name="Wang Z."/>
            <person name="Zhang L."/>
            <person name="Hao G."/>
            <person name="Liu J."/>
            <person name="Yang Y."/>
        </authorList>
    </citation>
    <scope>NUCLEOTIDE SEQUENCE [LARGE SCALE GENOMIC DNA]</scope>
    <source>
        <strain evidence="2">Cfa_2016G</strain>
        <tissue evidence="2">Leaf</tissue>
    </source>
</reference>
<dbReference type="PANTHER" id="PTHR34377:SF3">
    <property type="entry name" value="TETRATRICOPEPTIDE REPEAT (TPR)-LIKE SUPERFAMILY PROTEIN"/>
    <property type="match status" value="1"/>
</dbReference>
<accession>A0A5N6QTN8</accession>
<sequence>MKHTQTIQNLTSKQSVILLVNLYFTAIPPESSSPMNAQVYNRGKSQSEAPETTLLPLFRPLVVLVSRSECQLRGAPALTPRPLCASQFSLANYACARLPLRPVSPPAPPSPTSPDDEEEGRHHRQRGHKRRHRRHDTPEEDNCCRWATQVDSQCVCEMMYLLPSFANFLMRPVHQINLEISDACNVTYTCSGTILRA</sequence>
<dbReference type="EMBL" id="CM017322">
    <property type="protein sequence ID" value="KAE8009690.1"/>
    <property type="molecule type" value="Genomic_DNA"/>
</dbReference>
<protein>
    <submittedName>
        <fullName evidence="2">Uncharacterized protein</fullName>
    </submittedName>
</protein>
<evidence type="ECO:0000256" key="1">
    <source>
        <dbReference type="SAM" id="MobiDB-lite"/>
    </source>
</evidence>
<feature type="compositionally biased region" description="Basic residues" evidence="1">
    <location>
        <begin position="122"/>
        <end position="135"/>
    </location>
</feature>
<dbReference type="PANTHER" id="PTHR34377">
    <property type="entry name" value="TETRATRICOPEPTIDE REPEAT (TPR)-LIKE SUPERFAMILY PROTEIN"/>
    <property type="match status" value="1"/>
</dbReference>
<gene>
    <name evidence="2" type="ORF">FH972_006114</name>
</gene>
<keyword evidence="3" id="KW-1185">Reference proteome</keyword>
<evidence type="ECO:0000313" key="2">
    <source>
        <dbReference type="EMBL" id="KAE8009690.1"/>
    </source>
</evidence>
<feature type="compositionally biased region" description="Pro residues" evidence="1">
    <location>
        <begin position="102"/>
        <end position="112"/>
    </location>
</feature>
<dbReference type="Proteomes" id="UP000327013">
    <property type="component" value="Chromosome 2"/>
</dbReference>
<proteinExistence type="predicted"/>
<organism evidence="2 3">
    <name type="scientific">Carpinus fangiana</name>
    <dbReference type="NCBI Taxonomy" id="176857"/>
    <lineage>
        <taxon>Eukaryota</taxon>
        <taxon>Viridiplantae</taxon>
        <taxon>Streptophyta</taxon>
        <taxon>Embryophyta</taxon>
        <taxon>Tracheophyta</taxon>
        <taxon>Spermatophyta</taxon>
        <taxon>Magnoliopsida</taxon>
        <taxon>eudicotyledons</taxon>
        <taxon>Gunneridae</taxon>
        <taxon>Pentapetalae</taxon>
        <taxon>rosids</taxon>
        <taxon>fabids</taxon>
        <taxon>Fagales</taxon>
        <taxon>Betulaceae</taxon>
        <taxon>Carpinus</taxon>
    </lineage>
</organism>
<dbReference type="AlphaFoldDB" id="A0A5N6QTN8"/>
<feature type="region of interest" description="Disordered" evidence="1">
    <location>
        <begin position="101"/>
        <end position="138"/>
    </location>
</feature>
<dbReference type="OrthoDB" id="1930534at2759"/>
<name>A0A5N6QTN8_9ROSI</name>